<organism evidence="3 4">
    <name type="scientific">Mytilus edulis</name>
    <name type="common">Blue mussel</name>
    <dbReference type="NCBI Taxonomy" id="6550"/>
    <lineage>
        <taxon>Eukaryota</taxon>
        <taxon>Metazoa</taxon>
        <taxon>Spiralia</taxon>
        <taxon>Lophotrochozoa</taxon>
        <taxon>Mollusca</taxon>
        <taxon>Bivalvia</taxon>
        <taxon>Autobranchia</taxon>
        <taxon>Pteriomorphia</taxon>
        <taxon>Mytilida</taxon>
        <taxon>Mytiloidea</taxon>
        <taxon>Mytilidae</taxon>
        <taxon>Mytilinae</taxon>
        <taxon>Mytilus</taxon>
    </lineage>
</organism>
<dbReference type="AlphaFoldDB" id="A0A8S3V6S3"/>
<evidence type="ECO:0000256" key="1">
    <source>
        <dbReference type="SAM" id="Coils"/>
    </source>
</evidence>
<keyword evidence="4" id="KW-1185">Reference proteome</keyword>
<comment type="caution">
    <text evidence="3">The sequence shown here is derived from an EMBL/GenBank/DDBJ whole genome shotgun (WGS) entry which is preliminary data.</text>
</comment>
<gene>
    <name evidence="3" type="ORF">MEDL_64907</name>
</gene>
<keyword evidence="1" id="KW-0175">Coiled coil</keyword>
<dbReference type="Proteomes" id="UP000683360">
    <property type="component" value="Unassembled WGS sequence"/>
</dbReference>
<evidence type="ECO:0000313" key="4">
    <source>
        <dbReference type="Proteomes" id="UP000683360"/>
    </source>
</evidence>
<feature type="coiled-coil region" evidence="1">
    <location>
        <begin position="71"/>
        <end position="141"/>
    </location>
</feature>
<keyword evidence="2" id="KW-1133">Transmembrane helix</keyword>
<sequence>MVFTHHTQDISEMPTTRDGELICAHHHRKFKYYCIMHDEPCCDRCHKRTHNKCVDVLTLSCIHNVQSSAAFSELEDEIDNNISNINSNEENKKSLLNNLFREKIEVLQEIDKNRAICNNKLDQIQTELQNELEQVFNTMREEVEGGLDEIQYLRHLAANSRTTKDEIKTTSNDAQCFLNMKRLSKAIRQAHFKLESLSSVSSLHDVNLNFSPNIELLDSLDSLGTISLDAERKPMSIEIFHMKQAQTISHHMETLFSKASPTTCEKSSHFLRRTLDAIHEKSEPFNTKTEKASSECDENIFMDRANRRLILYDKNGRCNGCLNLAVKPDEVHIINEKKLLVIHGNPPKKLTVNLDALKSSKFDISYRFQGGVIIAIFLSLVLYIGLYKENYVAIFSQSGMFLSIFIVLFILIWICRTCQNLFDDMSRTAFTMIKGDV</sequence>
<protein>
    <submittedName>
        <fullName evidence="3">Uncharacterized protein</fullName>
    </submittedName>
</protein>
<dbReference type="EMBL" id="CAJPWZ010003150">
    <property type="protein sequence ID" value="CAG2253330.1"/>
    <property type="molecule type" value="Genomic_DNA"/>
</dbReference>
<keyword evidence="2" id="KW-0812">Transmembrane</keyword>
<feature type="transmembrane region" description="Helical" evidence="2">
    <location>
        <begin position="392"/>
        <end position="415"/>
    </location>
</feature>
<evidence type="ECO:0000313" key="3">
    <source>
        <dbReference type="EMBL" id="CAG2253330.1"/>
    </source>
</evidence>
<name>A0A8S3V6S3_MYTED</name>
<accession>A0A8S3V6S3</accession>
<proteinExistence type="predicted"/>
<dbReference type="OrthoDB" id="6131320at2759"/>
<evidence type="ECO:0000256" key="2">
    <source>
        <dbReference type="SAM" id="Phobius"/>
    </source>
</evidence>
<reference evidence="3" key="1">
    <citation type="submission" date="2021-03" db="EMBL/GenBank/DDBJ databases">
        <authorList>
            <person name="Bekaert M."/>
        </authorList>
    </citation>
    <scope>NUCLEOTIDE SEQUENCE</scope>
</reference>
<feature type="transmembrane region" description="Helical" evidence="2">
    <location>
        <begin position="368"/>
        <end position="386"/>
    </location>
</feature>
<keyword evidence="2" id="KW-0472">Membrane</keyword>